<evidence type="ECO:0000313" key="3">
    <source>
        <dbReference type="Proteomes" id="UP000886523"/>
    </source>
</evidence>
<sequence>MGLTQNTATTCLVLWVLRSSVIPLPLPPVTSRSLPMHQIVLPISYNAIPVSPNWLFSGYCPWLEGDF</sequence>
<dbReference type="Proteomes" id="UP000886523">
    <property type="component" value="Unassembled WGS sequence"/>
</dbReference>
<gene>
    <name evidence="2" type="ORF">BS47DRAFT_1343281</name>
</gene>
<feature type="signal peptide" evidence="1">
    <location>
        <begin position="1"/>
        <end position="31"/>
    </location>
</feature>
<evidence type="ECO:0000256" key="1">
    <source>
        <dbReference type="SAM" id="SignalP"/>
    </source>
</evidence>
<protein>
    <recommendedName>
        <fullName evidence="4">Secreted protein</fullName>
    </recommendedName>
</protein>
<accession>A0A9P6DWW4</accession>
<dbReference type="EMBL" id="MU128963">
    <property type="protein sequence ID" value="KAF9514194.1"/>
    <property type="molecule type" value="Genomic_DNA"/>
</dbReference>
<dbReference type="AlphaFoldDB" id="A0A9P6DWW4"/>
<keyword evidence="1" id="KW-0732">Signal</keyword>
<evidence type="ECO:0008006" key="4">
    <source>
        <dbReference type="Google" id="ProtNLM"/>
    </source>
</evidence>
<feature type="chain" id="PRO_5040286108" description="Secreted protein" evidence="1">
    <location>
        <begin position="32"/>
        <end position="67"/>
    </location>
</feature>
<evidence type="ECO:0000313" key="2">
    <source>
        <dbReference type="EMBL" id="KAF9514194.1"/>
    </source>
</evidence>
<keyword evidence="3" id="KW-1185">Reference proteome</keyword>
<proteinExistence type="predicted"/>
<organism evidence="2 3">
    <name type="scientific">Hydnum rufescens UP504</name>
    <dbReference type="NCBI Taxonomy" id="1448309"/>
    <lineage>
        <taxon>Eukaryota</taxon>
        <taxon>Fungi</taxon>
        <taxon>Dikarya</taxon>
        <taxon>Basidiomycota</taxon>
        <taxon>Agaricomycotina</taxon>
        <taxon>Agaricomycetes</taxon>
        <taxon>Cantharellales</taxon>
        <taxon>Hydnaceae</taxon>
        <taxon>Hydnum</taxon>
    </lineage>
</organism>
<comment type="caution">
    <text evidence="2">The sequence shown here is derived from an EMBL/GenBank/DDBJ whole genome shotgun (WGS) entry which is preliminary data.</text>
</comment>
<name>A0A9P6DWW4_9AGAM</name>
<reference evidence="2" key="1">
    <citation type="journal article" date="2020" name="Nat. Commun.">
        <title>Large-scale genome sequencing of mycorrhizal fungi provides insights into the early evolution of symbiotic traits.</title>
        <authorList>
            <person name="Miyauchi S."/>
            <person name="Kiss E."/>
            <person name="Kuo A."/>
            <person name="Drula E."/>
            <person name="Kohler A."/>
            <person name="Sanchez-Garcia M."/>
            <person name="Morin E."/>
            <person name="Andreopoulos B."/>
            <person name="Barry K.W."/>
            <person name="Bonito G."/>
            <person name="Buee M."/>
            <person name="Carver A."/>
            <person name="Chen C."/>
            <person name="Cichocki N."/>
            <person name="Clum A."/>
            <person name="Culley D."/>
            <person name="Crous P.W."/>
            <person name="Fauchery L."/>
            <person name="Girlanda M."/>
            <person name="Hayes R.D."/>
            <person name="Keri Z."/>
            <person name="LaButti K."/>
            <person name="Lipzen A."/>
            <person name="Lombard V."/>
            <person name="Magnuson J."/>
            <person name="Maillard F."/>
            <person name="Murat C."/>
            <person name="Nolan M."/>
            <person name="Ohm R.A."/>
            <person name="Pangilinan J."/>
            <person name="Pereira M.F."/>
            <person name="Perotto S."/>
            <person name="Peter M."/>
            <person name="Pfister S."/>
            <person name="Riley R."/>
            <person name="Sitrit Y."/>
            <person name="Stielow J.B."/>
            <person name="Szollosi G."/>
            <person name="Zifcakova L."/>
            <person name="Stursova M."/>
            <person name="Spatafora J.W."/>
            <person name="Tedersoo L."/>
            <person name="Vaario L.M."/>
            <person name="Yamada A."/>
            <person name="Yan M."/>
            <person name="Wang P."/>
            <person name="Xu J."/>
            <person name="Bruns T."/>
            <person name="Baldrian P."/>
            <person name="Vilgalys R."/>
            <person name="Dunand C."/>
            <person name="Henrissat B."/>
            <person name="Grigoriev I.V."/>
            <person name="Hibbett D."/>
            <person name="Nagy L.G."/>
            <person name="Martin F.M."/>
        </authorList>
    </citation>
    <scope>NUCLEOTIDE SEQUENCE</scope>
    <source>
        <strain evidence="2">UP504</strain>
    </source>
</reference>